<organism evidence="1 2">
    <name type="scientific">Paraburkholderia elongata</name>
    <dbReference type="NCBI Taxonomy" id="2675747"/>
    <lineage>
        <taxon>Bacteria</taxon>
        <taxon>Pseudomonadati</taxon>
        <taxon>Pseudomonadota</taxon>
        <taxon>Betaproteobacteria</taxon>
        <taxon>Burkholderiales</taxon>
        <taxon>Burkholderiaceae</taxon>
        <taxon>Paraburkholderia</taxon>
    </lineage>
</organism>
<evidence type="ECO:0000313" key="1">
    <source>
        <dbReference type="EMBL" id="NPT59081.1"/>
    </source>
</evidence>
<dbReference type="AlphaFoldDB" id="A0A972NSM1"/>
<dbReference type="EMBL" id="WOEZ01000185">
    <property type="protein sequence ID" value="NPT59081.1"/>
    <property type="molecule type" value="Genomic_DNA"/>
</dbReference>
<dbReference type="RefSeq" id="WP_172172102.1">
    <property type="nucleotide sequence ID" value="NZ_WOEZ01000185.1"/>
</dbReference>
<gene>
    <name evidence="1" type="ORF">GNZ13_32115</name>
</gene>
<protein>
    <submittedName>
        <fullName evidence="1">Uncharacterized protein</fullName>
    </submittedName>
</protein>
<accession>A0A972NSM1</accession>
<reference evidence="1 2" key="1">
    <citation type="submission" date="2019-11" db="EMBL/GenBank/DDBJ databases">
        <title>Metabolism of dissolved organic matter in forest soils.</title>
        <authorList>
            <person name="Cyle K.T."/>
            <person name="Wilhelm R.C."/>
            <person name="Martinez C.E."/>
        </authorList>
    </citation>
    <scope>NUCLEOTIDE SEQUENCE [LARGE SCALE GENOMIC DNA]</scope>
    <source>
        <strain evidence="1 2">5N</strain>
    </source>
</reference>
<keyword evidence="2" id="KW-1185">Reference proteome</keyword>
<evidence type="ECO:0000313" key="2">
    <source>
        <dbReference type="Proteomes" id="UP000655523"/>
    </source>
</evidence>
<comment type="caution">
    <text evidence="1">The sequence shown here is derived from an EMBL/GenBank/DDBJ whole genome shotgun (WGS) entry which is preliminary data.</text>
</comment>
<dbReference type="Proteomes" id="UP000655523">
    <property type="component" value="Unassembled WGS sequence"/>
</dbReference>
<proteinExistence type="predicted"/>
<sequence length="133" mass="15491">MTLDESQQVETLLVEWHRWQSAYFPALGTPRCDPTCRGYQTGNQWLTPKEKAELADQKIWRANSEIVDVLVDTLHWTHRAAIQTSMHNKRVGYDVFSNPRISAEESHELYQEAKTLLYPKFVMRGLVKVTEEV</sequence>
<name>A0A972NSM1_9BURK</name>